<dbReference type="AlphaFoldDB" id="A0A1Z3N9B2"/>
<evidence type="ECO:0000256" key="5">
    <source>
        <dbReference type="ARBA" id="ARBA00022927"/>
    </source>
</evidence>
<dbReference type="FunFam" id="3.40.50.300:FF:000398">
    <property type="entry name" value="Type IV pilus assembly ATPase PilB"/>
    <property type="match status" value="1"/>
</dbReference>
<evidence type="ECO:0000256" key="6">
    <source>
        <dbReference type="ARBA" id="ARBA00022967"/>
    </source>
</evidence>
<comment type="similarity">
    <text evidence="1">Belongs to the GSP E family.</text>
</comment>
<evidence type="ECO:0000256" key="3">
    <source>
        <dbReference type="ARBA" id="ARBA00022741"/>
    </source>
</evidence>
<dbReference type="Gene3D" id="3.30.300.160">
    <property type="entry name" value="Type II secretion system, protein E, N-terminal domain"/>
    <property type="match status" value="1"/>
</dbReference>
<dbReference type="PANTHER" id="PTHR30258">
    <property type="entry name" value="TYPE II SECRETION SYSTEM PROTEIN GSPE-RELATED"/>
    <property type="match status" value="1"/>
</dbReference>
<dbReference type="FunFam" id="3.30.450.90:FF:000001">
    <property type="entry name" value="Type II secretion system ATPase GspE"/>
    <property type="match status" value="1"/>
</dbReference>
<dbReference type="GO" id="GO:0015627">
    <property type="term" value="C:type II protein secretion system complex"/>
    <property type="evidence" value="ECO:0007669"/>
    <property type="project" value="InterPro"/>
</dbReference>
<evidence type="ECO:0000313" key="10">
    <source>
        <dbReference type="EMBL" id="ASD64036.1"/>
    </source>
</evidence>
<dbReference type="RefSeq" id="WP_088565524.1">
    <property type="nucleotide sequence ID" value="NZ_CP020946.1"/>
</dbReference>
<dbReference type="InterPro" id="IPR037257">
    <property type="entry name" value="T2SS_E_N_sf"/>
</dbReference>
<dbReference type="GO" id="GO:0015628">
    <property type="term" value="P:protein secretion by the type II secretion system"/>
    <property type="evidence" value="ECO:0007669"/>
    <property type="project" value="InterPro"/>
</dbReference>
<evidence type="ECO:0000256" key="7">
    <source>
        <dbReference type="ARBA" id="ARBA00024382"/>
    </source>
</evidence>
<dbReference type="Proteomes" id="UP000197003">
    <property type="component" value="Chromosome"/>
</dbReference>
<accession>A0A1Z3N9B2</accession>
<protein>
    <recommendedName>
        <fullName evidence="7">protein-secreting ATPase</fullName>
        <ecNumber evidence="7">7.4.2.8</ecNumber>
    </recommendedName>
</protein>
<keyword evidence="4" id="KW-0067">ATP-binding</keyword>
<sequence>MASVDVSTILAKSTSLTQDQIRSVLNNPSVVRPVTVGEALAAKEFSTADEVVSDLCKELGLDFIRDIPVSEIAVDLIRDLPINYAKQHNVLPYKEDADLLVVLTSNPVNLKALDDMKVLFGKRVRPLITTSSRVQDAINKVYEKSTANLSGLDEIAEEDYDLDDPIVDLLEAGEDDAPVIKMVNSLLFRAVKEKASDIHIEPYEKDMAVRFRTDGILFDVFKPPKKLQNAITSRIKVMANLNIAEKRLPQDGRIPLKVGGKDIDIRLSCVPTTFGERLVMRIQDRSSVVRELAALGFSQENLSRMEEDILTRSYGIFLVTGPTGSGKSTTLYGALSKLNQPDVNILTVEDPVEQRIHGIGQVQVNSKIGLTFAAGLRSFLRQDPDIIMVGEIRDLETAELAIQASLTGHLVLSTLHTNDSAGAFPRLIDFGVEPFLIATSITGVIAQRLVRVLCPHCKAPHEATDFEIQLLGITREEANKANICKAMGCNHCSQKGYSGRTNIGELLIVTDDIRSLIMQRKDGNTIKRQAVANGMKTFRDHGIQKVLAGITTIEELTSNTQLDI</sequence>
<dbReference type="Gene3D" id="3.40.50.300">
    <property type="entry name" value="P-loop containing nucleotide triphosphate hydrolases"/>
    <property type="match status" value="1"/>
</dbReference>
<keyword evidence="6" id="KW-1278">Translocase</keyword>
<dbReference type="CDD" id="cd01129">
    <property type="entry name" value="PulE-GspE-like"/>
    <property type="match status" value="1"/>
</dbReference>
<dbReference type="SMART" id="SM00382">
    <property type="entry name" value="AAA"/>
    <property type="match status" value="1"/>
</dbReference>
<dbReference type="InterPro" id="IPR001482">
    <property type="entry name" value="T2SS/T4SS_dom"/>
</dbReference>
<dbReference type="Pfam" id="PF05157">
    <property type="entry name" value="MshEN"/>
    <property type="match status" value="1"/>
</dbReference>
<feature type="domain" description="Bacterial type II secretion system protein E" evidence="9">
    <location>
        <begin position="380"/>
        <end position="394"/>
    </location>
</feature>
<name>A0A1Z3N9B2_BDEBC</name>
<dbReference type="Gene3D" id="3.30.450.90">
    <property type="match status" value="1"/>
</dbReference>
<keyword evidence="3" id="KW-0547">Nucleotide-binding</keyword>
<reference evidence="10 11" key="1">
    <citation type="submission" date="2017-04" db="EMBL/GenBank/DDBJ databases">
        <title>Whole genome sequence of Bdellovibrio bacteriovorus strain SSB218315.</title>
        <authorList>
            <person name="Oyedara O."/>
            <person name="Rodriguez-Perez M.A."/>
        </authorList>
    </citation>
    <scope>NUCLEOTIDE SEQUENCE [LARGE SCALE GENOMIC DNA]</scope>
    <source>
        <strain evidence="10 11">SSB218315</strain>
    </source>
</reference>
<dbReference type="PANTHER" id="PTHR30258:SF2">
    <property type="entry name" value="COMG OPERON PROTEIN 1"/>
    <property type="match status" value="1"/>
</dbReference>
<evidence type="ECO:0000313" key="11">
    <source>
        <dbReference type="Proteomes" id="UP000197003"/>
    </source>
</evidence>
<evidence type="ECO:0000259" key="9">
    <source>
        <dbReference type="PROSITE" id="PS00662"/>
    </source>
</evidence>
<dbReference type="InterPro" id="IPR003593">
    <property type="entry name" value="AAA+_ATPase"/>
</dbReference>
<organism evidence="10 11">
    <name type="scientific">Bdellovibrio bacteriovorus</name>
    <dbReference type="NCBI Taxonomy" id="959"/>
    <lineage>
        <taxon>Bacteria</taxon>
        <taxon>Pseudomonadati</taxon>
        <taxon>Bdellovibrionota</taxon>
        <taxon>Bdellovibrionia</taxon>
        <taxon>Bdellovibrionales</taxon>
        <taxon>Pseudobdellovibrionaceae</taxon>
        <taxon>Bdellovibrio</taxon>
    </lineage>
</organism>
<dbReference type="InterPro" id="IPR027417">
    <property type="entry name" value="P-loop_NTPase"/>
</dbReference>
<dbReference type="GO" id="GO:0016887">
    <property type="term" value="F:ATP hydrolysis activity"/>
    <property type="evidence" value="ECO:0007669"/>
    <property type="project" value="TreeGrafter"/>
</dbReference>
<dbReference type="NCBIfam" id="TIGR02533">
    <property type="entry name" value="type_II_gspE"/>
    <property type="match status" value="1"/>
</dbReference>
<dbReference type="InterPro" id="IPR013369">
    <property type="entry name" value="T2SS_GspE"/>
</dbReference>
<dbReference type="EMBL" id="CP020946">
    <property type="protein sequence ID" value="ASD64036.1"/>
    <property type="molecule type" value="Genomic_DNA"/>
</dbReference>
<dbReference type="EC" id="7.4.2.8" evidence="7"/>
<keyword evidence="5" id="KW-0653">Protein transport</keyword>
<keyword evidence="2" id="KW-0813">Transport</keyword>
<dbReference type="SUPFAM" id="SSF160246">
    <property type="entry name" value="EspE N-terminal domain-like"/>
    <property type="match status" value="1"/>
</dbReference>
<dbReference type="Pfam" id="PF00437">
    <property type="entry name" value="T2SSE"/>
    <property type="match status" value="1"/>
</dbReference>
<evidence type="ECO:0000256" key="1">
    <source>
        <dbReference type="ARBA" id="ARBA00006611"/>
    </source>
</evidence>
<dbReference type="PROSITE" id="PS00662">
    <property type="entry name" value="T2SP_E"/>
    <property type="match status" value="1"/>
</dbReference>
<comment type="catalytic activity">
    <reaction evidence="8">
        <text>ATP + H2O + cellular proteinSide 1 = ADP + phosphate + cellular proteinSide 2.</text>
        <dbReference type="EC" id="7.4.2.8"/>
    </reaction>
</comment>
<dbReference type="GO" id="GO:0008564">
    <property type="term" value="F:protein-exporting ATPase activity"/>
    <property type="evidence" value="ECO:0007669"/>
    <property type="project" value="UniProtKB-EC"/>
</dbReference>
<evidence type="ECO:0000256" key="4">
    <source>
        <dbReference type="ARBA" id="ARBA00022840"/>
    </source>
</evidence>
<dbReference type="OrthoDB" id="5288019at2"/>
<dbReference type="SUPFAM" id="SSF52540">
    <property type="entry name" value="P-loop containing nucleoside triphosphate hydrolases"/>
    <property type="match status" value="1"/>
</dbReference>
<dbReference type="GO" id="GO:0005886">
    <property type="term" value="C:plasma membrane"/>
    <property type="evidence" value="ECO:0007669"/>
    <property type="project" value="TreeGrafter"/>
</dbReference>
<evidence type="ECO:0000256" key="8">
    <source>
        <dbReference type="ARBA" id="ARBA00034006"/>
    </source>
</evidence>
<dbReference type="InterPro" id="IPR007831">
    <property type="entry name" value="T2SS_GspE_N"/>
</dbReference>
<dbReference type="GO" id="GO:0005524">
    <property type="term" value="F:ATP binding"/>
    <property type="evidence" value="ECO:0007669"/>
    <property type="project" value="UniProtKB-KW"/>
</dbReference>
<gene>
    <name evidence="10" type="ORF">B9G79_10890</name>
</gene>
<evidence type="ECO:0000256" key="2">
    <source>
        <dbReference type="ARBA" id="ARBA00022448"/>
    </source>
</evidence>
<proteinExistence type="inferred from homology"/>